<dbReference type="PANTHER" id="PTHR42470:SF1">
    <property type="entry name" value="VAST DOMAIN-CONTAINING PROTEIN"/>
    <property type="match status" value="1"/>
</dbReference>
<evidence type="ECO:0000259" key="2">
    <source>
        <dbReference type="Pfam" id="PF25545"/>
    </source>
</evidence>
<feature type="region of interest" description="Disordered" evidence="1">
    <location>
        <begin position="1"/>
        <end position="34"/>
    </location>
</feature>
<evidence type="ECO:0000313" key="4">
    <source>
        <dbReference type="Proteomes" id="UP001433268"/>
    </source>
</evidence>
<dbReference type="GeneID" id="92046107"/>
<feature type="compositionally biased region" description="Low complexity" evidence="1">
    <location>
        <begin position="318"/>
        <end position="334"/>
    </location>
</feature>
<organism evidence="3 4">
    <name type="scientific">Apiospora hydei</name>
    <dbReference type="NCBI Taxonomy" id="1337664"/>
    <lineage>
        <taxon>Eukaryota</taxon>
        <taxon>Fungi</taxon>
        <taxon>Dikarya</taxon>
        <taxon>Ascomycota</taxon>
        <taxon>Pezizomycotina</taxon>
        <taxon>Sordariomycetes</taxon>
        <taxon>Xylariomycetidae</taxon>
        <taxon>Amphisphaeriales</taxon>
        <taxon>Apiosporaceae</taxon>
        <taxon>Apiospora</taxon>
    </lineage>
</organism>
<reference evidence="3 4" key="1">
    <citation type="submission" date="2023-01" db="EMBL/GenBank/DDBJ databases">
        <title>Analysis of 21 Apiospora genomes using comparative genomics revels a genus with tremendous synthesis potential of carbohydrate active enzymes and secondary metabolites.</title>
        <authorList>
            <person name="Sorensen T."/>
        </authorList>
    </citation>
    <scope>NUCLEOTIDE SEQUENCE [LARGE SCALE GENOMIC DNA]</scope>
    <source>
        <strain evidence="3 4">CBS 114990</strain>
    </source>
</reference>
<name>A0ABR1WFH7_9PEZI</name>
<evidence type="ECO:0000313" key="3">
    <source>
        <dbReference type="EMBL" id="KAK8080914.1"/>
    </source>
</evidence>
<keyword evidence="4" id="KW-1185">Reference proteome</keyword>
<dbReference type="PANTHER" id="PTHR42470">
    <property type="entry name" value="VAST DOMAIN-CONTAINING PROTEIN"/>
    <property type="match status" value="1"/>
</dbReference>
<dbReference type="InterPro" id="IPR057684">
    <property type="entry name" value="DUF7924"/>
</dbReference>
<dbReference type="Pfam" id="PF25545">
    <property type="entry name" value="DUF7924"/>
    <property type="match status" value="1"/>
</dbReference>
<proteinExistence type="predicted"/>
<evidence type="ECO:0000256" key="1">
    <source>
        <dbReference type="SAM" id="MobiDB-lite"/>
    </source>
</evidence>
<feature type="compositionally biased region" description="Basic residues" evidence="1">
    <location>
        <begin position="362"/>
        <end position="372"/>
    </location>
</feature>
<gene>
    <name evidence="3" type="ORF">PG997_008732</name>
</gene>
<feature type="compositionally biased region" description="Low complexity" evidence="1">
    <location>
        <begin position="266"/>
        <end position="296"/>
    </location>
</feature>
<dbReference type="RefSeq" id="XP_066668389.1">
    <property type="nucleotide sequence ID" value="XM_066813047.1"/>
</dbReference>
<dbReference type="EMBL" id="JAQQWN010000006">
    <property type="protein sequence ID" value="KAK8080914.1"/>
    <property type="molecule type" value="Genomic_DNA"/>
</dbReference>
<sequence>MRKPRTSPEPTPEEARREMQTLKRMQHRGASEGEVEDWLKQKVFPDTDAIARHGLDMRPKPTFQHCIPNSSNATPYKVSKPIPDLVYGYATDRRRTPFTSAQRIAGSKMEPEMGKIDSHAALAFPFFVIEFKGDGPVNGSLWVATNQCLGGSATCTETVSRLNYLLQQYPGARPVGNMAFSIAMSQNSAELYVSWKTEELEYYTREAAAFYLKRPEDFLDFRRYVKNILDWGKGPRLREIQEAFDIILEEDRKIASAQAKQRPAPSVSSSTSSKRPQVAQAGTPPAAASRASTSRTQSDRHERPAPSGKRPAVLAGYQSPSVPSGSKSYQSGSYAGSGGGSRAGSVAGSGRDRSPNPQSGHMPRRHIHHHHHQQDPVDLLQGPIIITRRSSTCRLATLTAAAATPHFPTLMVDDDNTACCSFP</sequence>
<protein>
    <recommendedName>
        <fullName evidence="2">DUF7924 domain-containing protein</fullName>
    </recommendedName>
</protein>
<feature type="region of interest" description="Disordered" evidence="1">
    <location>
        <begin position="257"/>
        <end position="378"/>
    </location>
</feature>
<feature type="domain" description="DUF7924" evidence="2">
    <location>
        <begin position="27"/>
        <end position="243"/>
    </location>
</feature>
<dbReference type="Proteomes" id="UP001433268">
    <property type="component" value="Unassembled WGS sequence"/>
</dbReference>
<comment type="caution">
    <text evidence="3">The sequence shown here is derived from an EMBL/GenBank/DDBJ whole genome shotgun (WGS) entry which is preliminary data.</text>
</comment>
<accession>A0ABR1WFH7</accession>